<organism evidence="17 18">
    <name type="scientific">Cinnamomum micranthum f. kanehirae</name>
    <dbReference type="NCBI Taxonomy" id="337451"/>
    <lineage>
        <taxon>Eukaryota</taxon>
        <taxon>Viridiplantae</taxon>
        <taxon>Streptophyta</taxon>
        <taxon>Embryophyta</taxon>
        <taxon>Tracheophyta</taxon>
        <taxon>Spermatophyta</taxon>
        <taxon>Magnoliopsida</taxon>
        <taxon>Magnoliidae</taxon>
        <taxon>Laurales</taxon>
        <taxon>Lauraceae</taxon>
        <taxon>Cinnamomum</taxon>
    </lineage>
</organism>
<dbReference type="GO" id="GO:0016423">
    <property type="term" value="F:tRNA (guanine) methyltransferase activity"/>
    <property type="evidence" value="ECO:0007669"/>
    <property type="project" value="InterPro"/>
</dbReference>
<dbReference type="InterPro" id="IPR012337">
    <property type="entry name" value="RNaseH-like_sf"/>
</dbReference>
<keyword evidence="18" id="KW-1185">Reference proteome</keyword>
<dbReference type="GO" id="GO:0000049">
    <property type="term" value="F:tRNA binding"/>
    <property type="evidence" value="ECO:0007669"/>
    <property type="project" value="UniProtKB-UniRule"/>
</dbReference>
<feature type="region of interest" description="Disordered" evidence="15">
    <location>
        <begin position="83"/>
        <end position="106"/>
    </location>
</feature>
<evidence type="ECO:0000256" key="9">
    <source>
        <dbReference type="ARBA" id="ARBA00022833"/>
    </source>
</evidence>
<evidence type="ECO:0000256" key="13">
    <source>
        <dbReference type="PROSITE-ProRule" id="PRU00027"/>
    </source>
</evidence>
<protein>
    <recommendedName>
        <fullName evidence="16">BED-type domain-containing protein</fullName>
    </recommendedName>
</protein>
<name>A0A443NYJ1_9MAGN</name>
<dbReference type="AlphaFoldDB" id="A0A443NYJ1"/>
<evidence type="ECO:0000256" key="7">
    <source>
        <dbReference type="ARBA" id="ARBA00022723"/>
    </source>
</evidence>
<comment type="similarity">
    <text evidence="14">Belongs to the class I-like SAM-binding methyltransferase superfamily. Trm1 family.</text>
</comment>
<dbReference type="Pfam" id="PF05699">
    <property type="entry name" value="Dimer_Tnp_hAT"/>
    <property type="match status" value="1"/>
</dbReference>
<dbReference type="Pfam" id="PF02892">
    <property type="entry name" value="zf-BED"/>
    <property type="match status" value="1"/>
</dbReference>
<keyword evidence="4 14" id="KW-0808">Transferase</keyword>
<dbReference type="InterPro" id="IPR002905">
    <property type="entry name" value="Trm1"/>
</dbReference>
<dbReference type="PROSITE" id="PS50808">
    <property type="entry name" value="ZF_BED"/>
    <property type="match status" value="1"/>
</dbReference>
<dbReference type="Gene3D" id="3.40.50.150">
    <property type="entry name" value="Vaccinia Virus protein VP39"/>
    <property type="match status" value="1"/>
</dbReference>
<dbReference type="STRING" id="337451.A0A443NYJ1"/>
<evidence type="ECO:0000256" key="12">
    <source>
        <dbReference type="ARBA" id="ARBA00023242"/>
    </source>
</evidence>
<dbReference type="InterPro" id="IPR008906">
    <property type="entry name" value="HATC_C_dom"/>
</dbReference>
<keyword evidence="8 13" id="KW-0863">Zinc-finger</keyword>
<dbReference type="Pfam" id="PF04937">
    <property type="entry name" value="DUF659"/>
    <property type="match status" value="1"/>
</dbReference>
<reference evidence="17 18" key="1">
    <citation type="journal article" date="2019" name="Nat. Plants">
        <title>Stout camphor tree genome fills gaps in understanding of flowering plant genome evolution.</title>
        <authorList>
            <person name="Chaw S.M."/>
            <person name="Liu Y.C."/>
            <person name="Wu Y.W."/>
            <person name="Wang H.Y."/>
            <person name="Lin C.I."/>
            <person name="Wu C.S."/>
            <person name="Ke H.M."/>
            <person name="Chang L.Y."/>
            <person name="Hsu C.Y."/>
            <person name="Yang H.T."/>
            <person name="Sudianto E."/>
            <person name="Hsu M.H."/>
            <person name="Wu K.P."/>
            <person name="Wang L.N."/>
            <person name="Leebens-Mack J.H."/>
            <person name="Tsai I.J."/>
        </authorList>
    </citation>
    <scope>NUCLEOTIDE SEQUENCE [LARGE SCALE GENOMIC DNA]</scope>
    <source>
        <strain evidence="18">cv. Chaw 1501</strain>
        <tissue evidence="17">Young leaves</tissue>
    </source>
</reference>
<keyword evidence="6 14" id="KW-0819">tRNA processing</keyword>
<evidence type="ECO:0000256" key="2">
    <source>
        <dbReference type="ARBA" id="ARBA00022555"/>
    </source>
</evidence>
<dbReference type="GO" id="GO:0032259">
    <property type="term" value="P:methylation"/>
    <property type="evidence" value="ECO:0007669"/>
    <property type="project" value="UniProtKB-UniRule"/>
</dbReference>
<feature type="region of interest" description="Disordered" evidence="15">
    <location>
        <begin position="1"/>
        <end position="23"/>
    </location>
</feature>
<gene>
    <name evidence="17" type="ORF">CKAN_01232700</name>
</gene>
<keyword evidence="11" id="KW-0238">DNA-binding</keyword>
<dbReference type="InterPro" id="IPR007021">
    <property type="entry name" value="DUF659"/>
</dbReference>
<keyword evidence="12" id="KW-0539">Nucleus</keyword>
<dbReference type="PANTHER" id="PTHR32166">
    <property type="entry name" value="OSJNBA0013A04.12 PROTEIN"/>
    <property type="match status" value="1"/>
</dbReference>
<dbReference type="InterPro" id="IPR003656">
    <property type="entry name" value="Znf_BED"/>
</dbReference>
<evidence type="ECO:0000256" key="10">
    <source>
        <dbReference type="ARBA" id="ARBA00022884"/>
    </source>
</evidence>
<evidence type="ECO:0000313" key="17">
    <source>
        <dbReference type="EMBL" id="RWR83569.1"/>
    </source>
</evidence>
<keyword evidence="5 14" id="KW-0949">S-adenosyl-L-methionine</keyword>
<feature type="region of interest" description="Disordered" evidence="15">
    <location>
        <begin position="268"/>
        <end position="345"/>
    </location>
</feature>
<keyword evidence="10 14" id="KW-0694">RNA-binding</keyword>
<evidence type="ECO:0000259" key="16">
    <source>
        <dbReference type="PROSITE" id="PS50808"/>
    </source>
</evidence>
<feature type="region of interest" description="Disordered" evidence="15">
    <location>
        <begin position="898"/>
        <end position="930"/>
    </location>
</feature>
<feature type="domain" description="BED-type" evidence="16">
    <location>
        <begin position="198"/>
        <end position="255"/>
    </location>
</feature>
<dbReference type="SUPFAM" id="SSF53335">
    <property type="entry name" value="S-adenosyl-L-methionine-dependent methyltransferases"/>
    <property type="match status" value="1"/>
</dbReference>
<dbReference type="GO" id="GO:0003677">
    <property type="term" value="F:DNA binding"/>
    <property type="evidence" value="ECO:0007669"/>
    <property type="project" value="UniProtKB-KW"/>
</dbReference>
<evidence type="ECO:0000256" key="11">
    <source>
        <dbReference type="ARBA" id="ARBA00023125"/>
    </source>
</evidence>
<evidence type="ECO:0000256" key="15">
    <source>
        <dbReference type="SAM" id="MobiDB-lite"/>
    </source>
</evidence>
<dbReference type="GO" id="GO:0005634">
    <property type="term" value="C:nucleus"/>
    <property type="evidence" value="ECO:0007669"/>
    <property type="project" value="UniProtKB-SubCell"/>
</dbReference>
<keyword evidence="3 14" id="KW-0489">Methyltransferase</keyword>
<dbReference type="PROSITE" id="PS51626">
    <property type="entry name" value="SAM_MT_TRM1"/>
    <property type="match status" value="1"/>
</dbReference>
<dbReference type="OrthoDB" id="2013475at2759"/>
<accession>A0A443NYJ1</accession>
<feature type="compositionally biased region" description="Basic and acidic residues" evidence="15">
    <location>
        <begin position="96"/>
        <end position="105"/>
    </location>
</feature>
<dbReference type="InterPro" id="IPR029063">
    <property type="entry name" value="SAM-dependent_MTases_sf"/>
</dbReference>
<proteinExistence type="inferred from homology"/>
<keyword evidence="9" id="KW-0862">Zinc</keyword>
<evidence type="ECO:0000256" key="6">
    <source>
        <dbReference type="ARBA" id="ARBA00022694"/>
    </source>
</evidence>
<dbReference type="GO" id="GO:0008033">
    <property type="term" value="P:tRNA processing"/>
    <property type="evidence" value="ECO:0007669"/>
    <property type="project" value="UniProtKB-UniRule"/>
</dbReference>
<evidence type="ECO:0000256" key="14">
    <source>
        <dbReference type="PROSITE-ProRule" id="PRU00958"/>
    </source>
</evidence>
<dbReference type="Pfam" id="PF02005">
    <property type="entry name" value="TRM"/>
    <property type="match status" value="1"/>
</dbReference>
<keyword evidence="7" id="KW-0479">Metal-binding</keyword>
<comment type="caution">
    <text evidence="17">The sequence shown here is derived from an EMBL/GenBank/DDBJ whole genome shotgun (WGS) entry which is preliminary data.</text>
</comment>
<feature type="compositionally biased region" description="Acidic residues" evidence="15">
    <location>
        <begin position="288"/>
        <end position="301"/>
    </location>
</feature>
<evidence type="ECO:0000256" key="8">
    <source>
        <dbReference type="ARBA" id="ARBA00022771"/>
    </source>
</evidence>
<evidence type="ECO:0000313" key="18">
    <source>
        <dbReference type="Proteomes" id="UP000283530"/>
    </source>
</evidence>
<dbReference type="SUPFAM" id="SSF53098">
    <property type="entry name" value="Ribonuclease H-like"/>
    <property type="match status" value="1"/>
</dbReference>
<dbReference type="PANTHER" id="PTHR32166:SF122">
    <property type="entry name" value="OS09G0499600 PROTEIN"/>
    <property type="match status" value="1"/>
</dbReference>
<sequence>MDDVEEKQQKSSKTVSTDPNDHTIIKEGDADILMLANKEVFCNKTQVNNRDASISGLRTFISNRKEEHAGLLSQKVKVEHQASEEASSRAVPEEAISAHDEKPNGECEVQIGPTEEEPIGISKEPLKTLGGKVCRELKPPRVLEALAASGLRALRYACEVEEIGQVIPVDNDKEFQKLKMGGTLVSARASRSSSALARSDDPAWKYGSIDPKNKNHIKCSFCERIIKGGGVTRFKEHLGGVSGEVAACKQVPHDIKWQMERLVMENRKNKTKKRQLNEEIENPHGTSVEEELEEDEDAEVEELLRNRPTSRKGKEKASKTLTQKRSKGLPPMSHSFSPRTTPRSQPSIKYAMATKEQKKAVEMAIGRWWFDANIPFNAAKSKFYQPMCDAITSIGPGFKMPSYHDLRTRILKNTVEEVNGFMDHYKSFWNKTGCSIMADGWTDGKQRTLINLLVYCPKGVIFLKSIDASGIRKNADALFSMFDEVVLSVGPEKVVQFLTDNDATYKAAGQRVAEKYKTFYWTGCAAHCIDLILEEIAKPDVFPINAATIDAARKVTRFIYNHTHVLHMMRKDYTNRRDLIRPAITRFATNFISLQCLYKFRNQLRQMFTSDAWNEMTISSTPIGEEIAGIVLDSSFWKNVEHILSVSESLVMVLRLVDSEDKPAMGYLYEAMNRAKLAIRRRLKKKTKYMPYLRVIDRRWEIQMQSPLHVAACFLNPGFYFGPKFDKEREVTMGINDVVDKVVTDLHIKDVIIRQLMSYRNYNGSFGTDTAIRNRATIAPQDWWAQFGTDAPELQKLAIRILSQCCSSSGCERNWSIFEHIHSPKRNILEFQRLNDLVFVHYNLKLRKRDMMKRTSPNVTDPISLENIDILDEWVCEEPSLLTLDDVHGWTTIEQPTLEGENIPDFDGGGEAGPVIGEELEAEDDDDGVV</sequence>
<dbReference type="GO" id="GO:0008270">
    <property type="term" value="F:zinc ion binding"/>
    <property type="evidence" value="ECO:0007669"/>
    <property type="project" value="UniProtKB-KW"/>
</dbReference>
<dbReference type="GO" id="GO:0046983">
    <property type="term" value="F:protein dimerization activity"/>
    <property type="evidence" value="ECO:0007669"/>
    <property type="project" value="InterPro"/>
</dbReference>
<comment type="subcellular location">
    <subcellularLocation>
        <location evidence="1">Nucleus</location>
    </subcellularLocation>
</comment>
<evidence type="ECO:0000256" key="4">
    <source>
        <dbReference type="ARBA" id="ARBA00022679"/>
    </source>
</evidence>
<evidence type="ECO:0000256" key="1">
    <source>
        <dbReference type="ARBA" id="ARBA00004123"/>
    </source>
</evidence>
<evidence type="ECO:0000256" key="3">
    <source>
        <dbReference type="ARBA" id="ARBA00022603"/>
    </source>
</evidence>
<keyword evidence="2 14" id="KW-0820">tRNA-binding</keyword>
<feature type="compositionally biased region" description="Acidic residues" evidence="15">
    <location>
        <begin position="918"/>
        <end position="930"/>
    </location>
</feature>
<feature type="compositionally biased region" description="Polar residues" evidence="15">
    <location>
        <begin position="334"/>
        <end position="345"/>
    </location>
</feature>
<dbReference type="EMBL" id="QPKB01000004">
    <property type="protein sequence ID" value="RWR83569.1"/>
    <property type="molecule type" value="Genomic_DNA"/>
</dbReference>
<evidence type="ECO:0000256" key="5">
    <source>
        <dbReference type="ARBA" id="ARBA00022691"/>
    </source>
</evidence>
<dbReference type="Proteomes" id="UP000283530">
    <property type="component" value="Unassembled WGS sequence"/>
</dbReference>